<proteinExistence type="predicted"/>
<comment type="caution">
    <text evidence="1">The sequence shown here is derived from an EMBL/GenBank/DDBJ whole genome shotgun (WGS) entry which is preliminary data.</text>
</comment>
<evidence type="ECO:0000313" key="1">
    <source>
        <dbReference type="EMBL" id="GAA0566720.1"/>
    </source>
</evidence>
<dbReference type="PANTHER" id="PTHR36931">
    <property type="entry name" value="UPF0153 PROTEIN YEIW"/>
    <property type="match status" value="1"/>
</dbReference>
<dbReference type="PANTHER" id="PTHR36931:SF1">
    <property type="entry name" value="UPF0153 PROTEIN YEIW"/>
    <property type="match status" value="1"/>
</dbReference>
<dbReference type="InterPro" id="IPR052572">
    <property type="entry name" value="UPF0153_domain"/>
</dbReference>
<evidence type="ECO:0008006" key="3">
    <source>
        <dbReference type="Google" id="ProtNLM"/>
    </source>
</evidence>
<accession>A0ABN1EHY2</accession>
<name>A0ABN1EHY2_9PROT</name>
<dbReference type="RefSeq" id="WP_166933130.1">
    <property type="nucleotide sequence ID" value="NZ_BAAADD010000003.1"/>
</dbReference>
<dbReference type="Proteomes" id="UP001499951">
    <property type="component" value="Unassembled WGS sequence"/>
</dbReference>
<dbReference type="EMBL" id="BAAADD010000003">
    <property type="protein sequence ID" value="GAA0566720.1"/>
    <property type="molecule type" value="Genomic_DNA"/>
</dbReference>
<organism evidence="1 2">
    <name type="scientific">Rhizomicrobium electricum</name>
    <dbReference type="NCBI Taxonomy" id="480070"/>
    <lineage>
        <taxon>Bacteria</taxon>
        <taxon>Pseudomonadati</taxon>
        <taxon>Pseudomonadota</taxon>
        <taxon>Alphaproteobacteria</taxon>
        <taxon>Micropepsales</taxon>
        <taxon>Micropepsaceae</taxon>
        <taxon>Rhizomicrobium</taxon>
    </lineage>
</organism>
<evidence type="ECO:0000313" key="2">
    <source>
        <dbReference type="Proteomes" id="UP001499951"/>
    </source>
</evidence>
<gene>
    <name evidence="1" type="ORF">GCM10008942_14010</name>
</gene>
<keyword evidence="2" id="KW-1185">Reference proteome</keyword>
<reference evidence="1 2" key="1">
    <citation type="journal article" date="2019" name="Int. J. Syst. Evol. Microbiol.">
        <title>The Global Catalogue of Microorganisms (GCM) 10K type strain sequencing project: providing services to taxonomists for standard genome sequencing and annotation.</title>
        <authorList>
            <consortium name="The Broad Institute Genomics Platform"/>
            <consortium name="The Broad Institute Genome Sequencing Center for Infectious Disease"/>
            <person name="Wu L."/>
            <person name="Ma J."/>
        </authorList>
    </citation>
    <scope>NUCLEOTIDE SEQUENCE [LARGE SCALE GENOMIC DNA]</scope>
    <source>
        <strain evidence="1 2">JCM 15089</strain>
    </source>
</reference>
<sequence length="177" mass="19606">MAVSNTSCGECSVCCEALTFDIGATRKLSGVMCPHCRPPHGCGVYDTRWQICRSYLCGWRHLGLPEEWRPDKSQILITLREGPSPDGLSNGVEFLLLGSHERITWLPLIKFIAALIETPQPVYLSILGEVGYQAPWVYLNNIPALRDAIISRDLAKTNAALAAALQILRDYPKTKIP</sequence>
<protein>
    <recommendedName>
        <fullName evidence="3">Zinc/iron-chelating domain-containing protein</fullName>
    </recommendedName>
</protein>